<protein>
    <submittedName>
        <fullName evidence="2">Uncharacterized protein</fullName>
    </submittedName>
</protein>
<accession>X1NF39</accession>
<comment type="caution">
    <text evidence="2">The sequence shown here is derived from an EMBL/GenBank/DDBJ whole genome shotgun (WGS) entry which is preliminary data.</text>
</comment>
<evidence type="ECO:0000313" key="2">
    <source>
        <dbReference type="EMBL" id="GAI42218.1"/>
    </source>
</evidence>
<organism evidence="2">
    <name type="scientific">marine sediment metagenome</name>
    <dbReference type="NCBI Taxonomy" id="412755"/>
    <lineage>
        <taxon>unclassified sequences</taxon>
        <taxon>metagenomes</taxon>
        <taxon>ecological metagenomes</taxon>
    </lineage>
</organism>
<dbReference type="EMBL" id="BARV01025237">
    <property type="protein sequence ID" value="GAI42218.1"/>
    <property type="molecule type" value="Genomic_DNA"/>
</dbReference>
<name>X1NF39_9ZZZZ</name>
<reference evidence="2" key="1">
    <citation type="journal article" date="2014" name="Front. Microbiol.">
        <title>High frequency of phylogenetically diverse reductive dehalogenase-homologous genes in deep subseafloor sedimentary metagenomes.</title>
        <authorList>
            <person name="Kawai M."/>
            <person name="Futagami T."/>
            <person name="Toyoda A."/>
            <person name="Takaki Y."/>
            <person name="Nishi S."/>
            <person name="Hori S."/>
            <person name="Arai W."/>
            <person name="Tsubouchi T."/>
            <person name="Morono Y."/>
            <person name="Uchiyama I."/>
            <person name="Ito T."/>
            <person name="Fujiyama A."/>
            <person name="Inagaki F."/>
            <person name="Takami H."/>
        </authorList>
    </citation>
    <scope>NUCLEOTIDE SEQUENCE</scope>
    <source>
        <strain evidence="2">Expedition CK06-06</strain>
    </source>
</reference>
<feature type="region of interest" description="Disordered" evidence="1">
    <location>
        <begin position="1"/>
        <end position="21"/>
    </location>
</feature>
<proteinExistence type="predicted"/>
<dbReference type="AlphaFoldDB" id="X1NF39"/>
<gene>
    <name evidence="2" type="ORF">S06H3_41033</name>
</gene>
<sequence>MEQFEKEEIGSQITPPSFEGIEFSEVEIKESLKELEELIKKESEQ</sequence>
<evidence type="ECO:0000256" key="1">
    <source>
        <dbReference type="SAM" id="MobiDB-lite"/>
    </source>
</evidence>